<sequence length="184" mass="19208">MGFKALVLLADGAEEMEAVIAIDVMRRAEISVTVAGLTSAGTVTCSRQVKIVPDADLATAIQNGPYDAIVMPGGLQGANALAKAQSVKEILLEQDKANRVIGAICAAPIALKAHGIGFGKNITSYPSLKERMEGYAYGEACVVKDGNLITSRGPGTAFEFALSLVDAVCGKEIRDRVATPMLLE</sequence>
<evidence type="ECO:0000256" key="22">
    <source>
        <dbReference type="ARBA" id="ARBA00049222"/>
    </source>
</evidence>
<gene>
    <name evidence="26" type="ORF">CVLEPA_LOCUS5987</name>
</gene>
<dbReference type="InterPro" id="IPR029062">
    <property type="entry name" value="Class_I_gatase-like"/>
</dbReference>
<dbReference type="PANTHER" id="PTHR48094:SF12">
    <property type="entry name" value="PARKINSON DISEASE PROTEIN 7 HOMOLOG"/>
    <property type="match status" value="1"/>
</dbReference>
<comment type="catalytic activity">
    <reaction evidence="24">
        <text>N(6)-(1-hydroxy-2-oxoethyl)-L-lysyl-[protein] + H2O = glycolate + L-lysyl-[protein] + H(+)</text>
        <dbReference type="Rhea" id="RHEA:57192"/>
        <dbReference type="Rhea" id="RHEA-COMP:9752"/>
        <dbReference type="Rhea" id="RHEA-COMP:14845"/>
        <dbReference type="ChEBI" id="CHEBI:15377"/>
        <dbReference type="ChEBI" id="CHEBI:15378"/>
        <dbReference type="ChEBI" id="CHEBI:29805"/>
        <dbReference type="ChEBI" id="CHEBI:29969"/>
        <dbReference type="ChEBI" id="CHEBI:141554"/>
        <dbReference type="EC" id="3.5.1.124"/>
    </reaction>
</comment>
<comment type="catalytic activity">
    <reaction evidence="18">
        <text>S-(1-hydroxy-2-oxoethyl)-L-cysteinyl-[protein] + H2O = glycolate + L-cysteinyl-[protein] + H(+)</text>
        <dbReference type="Rhea" id="RHEA:57196"/>
        <dbReference type="Rhea" id="RHEA-COMP:10131"/>
        <dbReference type="Rhea" id="RHEA-COMP:14846"/>
        <dbReference type="ChEBI" id="CHEBI:15377"/>
        <dbReference type="ChEBI" id="CHEBI:15378"/>
        <dbReference type="ChEBI" id="CHEBI:29805"/>
        <dbReference type="ChEBI" id="CHEBI:29950"/>
        <dbReference type="ChEBI" id="CHEBI:141555"/>
        <dbReference type="EC" id="3.5.1.124"/>
    </reaction>
</comment>
<evidence type="ECO:0000256" key="17">
    <source>
        <dbReference type="ARBA" id="ARBA00048884"/>
    </source>
</evidence>
<evidence type="ECO:0000256" key="13">
    <source>
        <dbReference type="ARBA" id="ARBA00048443"/>
    </source>
</evidence>
<evidence type="ECO:0000256" key="8">
    <source>
        <dbReference type="ARBA" id="ARBA00031312"/>
    </source>
</evidence>
<dbReference type="PANTHER" id="PTHR48094">
    <property type="entry name" value="PROTEIN/NUCLEIC ACID DEGLYCASE DJ-1-RELATED"/>
    <property type="match status" value="1"/>
</dbReference>
<evidence type="ECO:0000256" key="16">
    <source>
        <dbReference type="ARBA" id="ARBA00048786"/>
    </source>
</evidence>
<evidence type="ECO:0000313" key="27">
    <source>
        <dbReference type="Proteomes" id="UP001642483"/>
    </source>
</evidence>
<evidence type="ECO:0000256" key="24">
    <source>
        <dbReference type="ARBA" id="ARBA00049474"/>
    </source>
</evidence>
<dbReference type="EMBL" id="CAWYQH010000035">
    <property type="protein sequence ID" value="CAK8676523.1"/>
    <property type="molecule type" value="Genomic_DNA"/>
</dbReference>
<evidence type="ECO:0000313" key="26">
    <source>
        <dbReference type="EMBL" id="CAK8676523.1"/>
    </source>
</evidence>
<comment type="similarity">
    <text evidence="3">Belongs to the peptidase C56 family.</text>
</comment>
<dbReference type="EC" id="3.5.1.124" evidence="4"/>
<evidence type="ECO:0000256" key="12">
    <source>
        <dbReference type="ARBA" id="ARBA00048384"/>
    </source>
</evidence>
<keyword evidence="5" id="KW-0558">Oxidation</keyword>
<evidence type="ECO:0000256" key="4">
    <source>
        <dbReference type="ARBA" id="ARBA00012719"/>
    </source>
</evidence>
<evidence type="ECO:0000256" key="5">
    <source>
        <dbReference type="ARBA" id="ARBA00023097"/>
    </source>
</evidence>
<evidence type="ECO:0000256" key="7">
    <source>
        <dbReference type="ARBA" id="ARBA00030958"/>
    </source>
</evidence>
<evidence type="ECO:0000256" key="3">
    <source>
        <dbReference type="ARBA" id="ARBA00008542"/>
    </source>
</evidence>
<evidence type="ECO:0000256" key="23">
    <source>
        <dbReference type="ARBA" id="ARBA00049281"/>
    </source>
</evidence>
<comment type="catalytic activity">
    <reaction evidence="12">
        <text>an N(2)-(1-hydroxy-2-oxopropyl)-guanosine in RNA + H2O = a guanosine in RNA + lactate + H(+)</text>
        <dbReference type="Rhea" id="RHEA:57288"/>
        <dbReference type="Rhea" id="RHEA-COMP:14855"/>
        <dbReference type="Rhea" id="RHEA-COMP:14858"/>
        <dbReference type="ChEBI" id="CHEBI:15377"/>
        <dbReference type="ChEBI" id="CHEBI:15378"/>
        <dbReference type="ChEBI" id="CHEBI:24996"/>
        <dbReference type="ChEBI" id="CHEBI:74269"/>
        <dbReference type="ChEBI" id="CHEBI:141580"/>
    </reaction>
</comment>
<evidence type="ECO:0000256" key="19">
    <source>
        <dbReference type="ARBA" id="ARBA00048993"/>
    </source>
</evidence>
<comment type="caution">
    <text evidence="26">The sequence shown here is derived from an EMBL/GenBank/DDBJ whole genome shotgun (WGS) entry which is preliminary data.</text>
</comment>
<keyword evidence="6" id="KW-0278">Fertilization</keyword>
<evidence type="ECO:0000259" key="25">
    <source>
        <dbReference type="Pfam" id="PF01965"/>
    </source>
</evidence>
<reference evidence="26 27" key="1">
    <citation type="submission" date="2024-02" db="EMBL/GenBank/DDBJ databases">
        <authorList>
            <person name="Daric V."/>
            <person name="Darras S."/>
        </authorList>
    </citation>
    <scope>NUCLEOTIDE SEQUENCE [LARGE SCALE GENOMIC DNA]</scope>
</reference>
<dbReference type="SUPFAM" id="SSF52317">
    <property type="entry name" value="Class I glutamine amidotransferase-like"/>
    <property type="match status" value="1"/>
</dbReference>
<evidence type="ECO:0000256" key="11">
    <source>
        <dbReference type="ARBA" id="ARBA00048223"/>
    </source>
</evidence>
<dbReference type="Pfam" id="PF01965">
    <property type="entry name" value="DJ-1_PfpI"/>
    <property type="match status" value="1"/>
</dbReference>
<comment type="catalytic activity">
    <reaction evidence="23">
        <text>N(2)-(1-hydroxy-2-oxopropyl)-GMP + H2O = lactate + GMP + H(+)</text>
        <dbReference type="Rhea" id="RHEA:57268"/>
        <dbReference type="ChEBI" id="CHEBI:15377"/>
        <dbReference type="ChEBI" id="CHEBI:15378"/>
        <dbReference type="ChEBI" id="CHEBI:24996"/>
        <dbReference type="ChEBI" id="CHEBI:58115"/>
        <dbReference type="ChEBI" id="CHEBI:141575"/>
    </reaction>
</comment>
<keyword evidence="27" id="KW-1185">Reference proteome</keyword>
<dbReference type="InterPro" id="IPR006287">
    <property type="entry name" value="DJ-1"/>
</dbReference>
<comment type="catalytic activity">
    <reaction evidence="1">
        <text>an N(2)-(1-hydroxy-2-oxoethyl)-2'-deoxyguanosine in DNA + H2O = a 2'-deoxyguanosine in DNA + glycolate + H(+)</text>
        <dbReference type="Rhea" id="RHEA:57296"/>
        <dbReference type="Rhea" id="RHEA-COMP:11367"/>
        <dbReference type="Rhea" id="RHEA-COMP:14857"/>
        <dbReference type="ChEBI" id="CHEBI:15377"/>
        <dbReference type="ChEBI" id="CHEBI:15378"/>
        <dbReference type="ChEBI" id="CHEBI:29805"/>
        <dbReference type="ChEBI" id="CHEBI:85445"/>
        <dbReference type="ChEBI" id="CHEBI:141579"/>
    </reaction>
</comment>
<dbReference type="InterPro" id="IPR002818">
    <property type="entry name" value="DJ-1/PfpI"/>
</dbReference>
<evidence type="ECO:0000256" key="14">
    <source>
        <dbReference type="ARBA" id="ARBA00048587"/>
    </source>
</evidence>
<evidence type="ECO:0000256" key="21">
    <source>
        <dbReference type="ARBA" id="ARBA00049200"/>
    </source>
</evidence>
<dbReference type="NCBIfam" id="TIGR01383">
    <property type="entry name" value="not_thiJ"/>
    <property type="match status" value="1"/>
</dbReference>
<comment type="catalytic activity">
    <reaction evidence="17">
        <text>N(omega)-(1-hydroxy-2-oxopropyl)-L-arginyl-[protein] + H2O = lactate + L-arginyl-[protein] + H(+)</text>
        <dbReference type="Rhea" id="RHEA:49548"/>
        <dbReference type="Rhea" id="RHEA-COMP:10532"/>
        <dbReference type="Rhea" id="RHEA-COMP:12428"/>
        <dbReference type="ChEBI" id="CHEBI:15377"/>
        <dbReference type="ChEBI" id="CHEBI:15378"/>
        <dbReference type="ChEBI" id="CHEBI:24996"/>
        <dbReference type="ChEBI" id="CHEBI:29965"/>
        <dbReference type="ChEBI" id="CHEBI:131708"/>
        <dbReference type="EC" id="3.5.1.124"/>
    </reaction>
</comment>
<evidence type="ECO:0000256" key="15">
    <source>
        <dbReference type="ARBA" id="ARBA00048622"/>
    </source>
</evidence>
<organism evidence="26 27">
    <name type="scientific">Clavelina lepadiformis</name>
    <name type="common">Light-bulb sea squirt</name>
    <name type="synonym">Ascidia lepadiformis</name>
    <dbReference type="NCBI Taxonomy" id="159417"/>
    <lineage>
        <taxon>Eukaryota</taxon>
        <taxon>Metazoa</taxon>
        <taxon>Chordata</taxon>
        <taxon>Tunicata</taxon>
        <taxon>Ascidiacea</taxon>
        <taxon>Aplousobranchia</taxon>
        <taxon>Clavelinidae</taxon>
        <taxon>Clavelina</taxon>
    </lineage>
</organism>
<evidence type="ECO:0000256" key="2">
    <source>
        <dbReference type="ARBA" id="ARBA00000739"/>
    </source>
</evidence>
<comment type="catalytic activity">
    <reaction evidence="19">
        <text>N(2)-(1-hydroxy-2-oxopropyl)-GDP + H2O = lactate + GDP + H(+)</text>
        <dbReference type="Rhea" id="RHEA:57260"/>
        <dbReference type="ChEBI" id="CHEBI:15377"/>
        <dbReference type="ChEBI" id="CHEBI:15378"/>
        <dbReference type="ChEBI" id="CHEBI:24996"/>
        <dbReference type="ChEBI" id="CHEBI:58189"/>
        <dbReference type="ChEBI" id="CHEBI:141573"/>
    </reaction>
</comment>
<comment type="catalytic activity">
    <reaction evidence="16">
        <text>N(2)-(1-hydroxy-2-oxopropyl)-dGTP + H2O = lactate + dGTP + H(+)</text>
        <dbReference type="Rhea" id="RHEA:57244"/>
        <dbReference type="ChEBI" id="CHEBI:15377"/>
        <dbReference type="ChEBI" id="CHEBI:15378"/>
        <dbReference type="ChEBI" id="CHEBI:24996"/>
        <dbReference type="ChEBI" id="CHEBI:61429"/>
        <dbReference type="ChEBI" id="CHEBI:141569"/>
    </reaction>
</comment>
<evidence type="ECO:0000256" key="10">
    <source>
        <dbReference type="ARBA" id="ARBA00047824"/>
    </source>
</evidence>
<comment type="catalytic activity">
    <reaction evidence="11">
        <text>N(2)-(1-hydroxy-2-oxoethyl)-GMP + H2O = glycolate + GMP + H(+)</text>
        <dbReference type="Rhea" id="RHEA:57304"/>
        <dbReference type="ChEBI" id="CHEBI:15377"/>
        <dbReference type="ChEBI" id="CHEBI:15378"/>
        <dbReference type="ChEBI" id="CHEBI:29805"/>
        <dbReference type="ChEBI" id="CHEBI:58115"/>
        <dbReference type="ChEBI" id="CHEBI:141576"/>
    </reaction>
</comment>
<evidence type="ECO:0000256" key="1">
    <source>
        <dbReference type="ARBA" id="ARBA00000456"/>
    </source>
</evidence>
<comment type="catalytic activity">
    <reaction evidence="22">
        <text>N(2)-(1-hydroxy-2-oxoethyl)-GTP + H2O = glycolate + GTP + H(+)</text>
        <dbReference type="Rhea" id="RHEA:57252"/>
        <dbReference type="ChEBI" id="CHEBI:15377"/>
        <dbReference type="ChEBI" id="CHEBI:15378"/>
        <dbReference type="ChEBI" id="CHEBI:29805"/>
        <dbReference type="ChEBI" id="CHEBI:37565"/>
        <dbReference type="ChEBI" id="CHEBI:141571"/>
    </reaction>
</comment>
<dbReference type="Proteomes" id="UP001642483">
    <property type="component" value="Unassembled WGS sequence"/>
</dbReference>
<comment type="catalytic activity">
    <reaction evidence="2">
        <text>an N(2)-(1-hydroxy-2-oxoethyl)-guanosine in RNA + H2O = a guanosine in RNA + glycolate + H(+)</text>
        <dbReference type="Rhea" id="RHEA:57292"/>
        <dbReference type="Rhea" id="RHEA-COMP:14855"/>
        <dbReference type="Rhea" id="RHEA-COMP:14859"/>
        <dbReference type="ChEBI" id="CHEBI:15377"/>
        <dbReference type="ChEBI" id="CHEBI:15378"/>
        <dbReference type="ChEBI" id="CHEBI:29805"/>
        <dbReference type="ChEBI" id="CHEBI:74269"/>
        <dbReference type="ChEBI" id="CHEBI:141581"/>
    </reaction>
</comment>
<proteinExistence type="inferred from homology"/>
<evidence type="ECO:0000256" key="20">
    <source>
        <dbReference type="ARBA" id="ARBA00049074"/>
    </source>
</evidence>
<dbReference type="CDD" id="cd03135">
    <property type="entry name" value="GATase1_DJ-1"/>
    <property type="match status" value="1"/>
</dbReference>
<dbReference type="InterPro" id="IPR050325">
    <property type="entry name" value="Prot/Nucl_acid_deglycase"/>
</dbReference>
<comment type="catalytic activity">
    <reaction evidence="13">
        <text>an N(2)-(1-hydroxy-2-oxopropyl)-2'-deoxyguanosine in DNA + H2O = a 2'-deoxyguanosine in DNA + lactate + H(+)</text>
        <dbReference type="Rhea" id="RHEA:57300"/>
        <dbReference type="Rhea" id="RHEA-COMP:11367"/>
        <dbReference type="Rhea" id="RHEA-COMP:14856"/>
        <dbReference type="ChEBI" id="CHEBI:15377"/>
        <dbReference type="ChEBI" id="CHEBI:15378"/>
        <dbReference type="ChEBI" id="CHEBI:24996"/>
        <dbReference type="ChEBI" id="CHEBI:85445"/>
        <dbReference type="ChEBI" id="CHEBI:141578"/>
    </reaction>
</comment>
<comment type="catalytic activity">
    <reaction evidence="9">
        <text>S-(1-hydroxy-2-oxopropyl)-L-cysteinyl-[protein] + H2O = lactate + L-cysteinyl-[protein] + H(+)</text>
        <dbReference type="Rhea" id="RHEA:49556"/>
        <dbReference type="Rhea" id="RHEA-COMP:10131"/>
        <dbReference type="Rhea" id="RHEA-COMP:12430"/>
        <dbReference type="ChEBI" id="CHEBI:15377"/>
        <dbReference type="ChEBI" id="CHEBI:15378"/>
        <dbReference type="ChEBI" id="CHEBI:24996"/>
        <dbReference type="ChEBI" id="CHEBI:29950"/>
        <dbReference type="ChEBI" id="CHEBI:131710"/>
        <dbReference type="EC" id="3.5.1.124"/>
    </reaction>
</comment>
<comment type="catalytic activity">
    <reaction evidence="15">
        <text>N(omega)-(1-hydroxy-2-oxoethyl)-L-arginyl-[protein] + H2O = L-arginyl-[protein] + glycolate + H(+)</text>
        <dbReference type="Rhea" id="RHEA:57188"/>
        <dbReference type="Rhea" id="RHEA-COMP:10532"/>
        <dbReference type="Rhea" id="RHEA-COMP:14844"/>
        <dbReference type="ChEBI" id="CHEBI:15377"/>
        <dbReference type="ChEBI" id="CHEBI:15378"/>
        <dbReference type="ChEBI" id="CHEBI:29805"/>
        <dbReference type="ChEBI" id="CHEBI:29965"/>
        <dbReference type="ChEBI" id="CHEBI:141553"/>
        <dbReference type="EC" id="3.5.1.124"/>
    </reaction>
</comment>
<comment type="catalytic activity">
    <reaction evidence="20">
        <text>N(2)-(1-hydroxy-2-oxoethyl)-dGTP + H2O = dGTP + glycolate + H(+)</text>
        <dbReference type="Rhea" id="RHEA:57248"/>
        <dbReference type="ChEBI" id="CHEBI:15377"/>
        <dbReference type="ChEBI" id="CHEBI:15378"/>
        <dbReference type="ChEBI" id="CHEBI:29805"/>
        <dbReference type="ChEBI" id="CHEBI:61429"/>
        <dbReference type="ChEBI" id="CHEBI:141572"/>
    </reaction>
</comment>
<comment type="catalytic activity">
    <reaction evidence="10">
        <text>N(2)-(1-hydroxy-2-oxoethyl)-GDP + H2O = glycolate + GDP + H(+)</text>
        <dbReference type="Rhea" id="RHEA:57264"/>
        <dbReference type="ChEBI" id="CHEBI:15377"/>
        <dbReference type="ChEBI" id="CHEBI:15378"/>
        <dbReference type="ChEBI" id="CHEBI:29805"/>
        <dbReference type="ChEBI" id="CHEBI:58189"/>
        <dbReference type="ChEBI" id="CHEBI:141574"/>
    </reaction>
</comment>
<protein>
    <recommendedName>
        <fullName evidence="4">protein deglycase</fullName>
        <ecNumber evidence="4">3.5.1.124</ecNumber>
    </recommendedName>
    <alternativeName>
        <fullName evidence="7">Maillard deglycase</fullName>
    </alternativeName>
    <alternativeName>
        <fullName evidence="8">Parkinsonism-associated deglycase</fullName>
    </alternativeName>
</protein>
<dbReference type="Gene3D" id="3.40.50.880">
    <property type="match status" value="1"/>
</dbReference>
<accession>A0ABP0F9X4</accession>
<evidence type="ECO:0000256" key="18">
    <source>
        <dbReference type="ARBA" id="ARBA00048937"/>
    </source>
</evidence>
<evidence type="ECO:0000256" key="6">
    <source>
        <dbReference type="ARBA" id="ARBA00023279"/>
    </source>
</evidence>
<comment type="catalytic activity">
    <reaction evidence="21">
        <text>N(2)-(1-hydroxy-2-oxopropyl)-GTP + H2O = lactate + GTP + H(+)</text>
        <dbReference type="Rhea" id="RHEA:57256"/>
        <dbReference type="ChEBI" id="CHEBI:15377"/>
        <dbReference type="ChEBI" id="CHEBI:15378"/>
        <dbReference type="ChEBI" id="CHEBI:24996"/>
        <dbReference type="ChEBI" id="CHEBI:37565"/>
        <dbReference type="ChEBI" id="CHEBI:141570"/>
    </reaction>
</comment>
<feature type="domain" description="DJ-1/PfpI" evidence="25">
    <location>
        <begin position="4"/>
        <end position="166"/>
    </location>
</feature>
<evidence type="ECO:0000256" key="9">
    <source>
        <dbReference type="ARBA" id="ARBA00047717"/>
    </source>
</evidence>
<name>A0ABP0F9X4_CLALP</name>
<comment type="catalytic activity">
    <reaction evidence="14">
        <text>N(6)-(1-hydroxy-2-oxopropyl)-L-lysyl-[protein] + H2O = lactate + L-lysyl-[protein] + H(+)</text>
        <dbReference type="Rhea" id="RHEA:49552"/>
        <dbReference type="Rhea" id="RHEA-COMP:9752"/>
        <dbReference type="Rhea" id="RHEA-COMP:12429"/>
        <dbReference type="ChEBI" id="CHEBI:15377"/>
        <dbReference type="ChEBI" id="CHEBI:15378"/>
        <dbReference type="ChEBI" id="CHEBI:24996"/>
        <dbReference type="ChEBI" id="CHEBI:29969"/>
        <dbReference type="ChEBI" id="CHEBI:131709"/>
        <dbReference type="EC" id="3.5.1.124"/>
    </reaction>
</comment>